<dbReference type="KEGG" id="dpa:109540093"/>
<keyword evidence="4 5" id="KW-0472">Membrane</keyword>
<evidence type="ECO:0000256" key="2">
    <source>
        <dbReference type="ARBA" id="ARBA00022692"/>
    </source>
</evidence>
<evidence type="ECO:0000313" key="7">
    <source>
        <dbReference type="Proteomes" id="UP000019118"/>
    </source>
</evidence>
<dbReference type="Proteomes" id="UP000019118">
    <property type="component" value="Unassembled WGS sequence"/>
</dbReference>
<keyword evidence="3 5" id="KW-1133">Transmembrane helix</keyword>
<evidence type="ECO:0008006" key="8">
    <source>
        <dbReference type="Google" id="ProtNLM"/>
    </source>
</evidence>
<evidence type="ECO:0000256" key="4">
    <source>
        <dbReference type="ARBA" id="ARBA00023136"/>
    </source>
</evidence>
<evidence type="ECO:0000256" key="3">
    <source>
        <dbReference type="ARBA" id="ARBA00022989"/>
    </source>
</evidence>
<sequence>MYSLGTKHKRTRMRDLIRNFLFAPLCKRKEDASDTLSNRSHEIKLKTFSAGVLPEHVVLYSSGAIFSFVGVSLLGLSIWSLAWKLLAYSYFMDIITDPTFFNIPAALIGLPSIFLTIAIRRNQFSHLLIFLVLQMIAIVLLFTGYSIGTKYKLLGNDDILRLGPTVPTNLLNNTLYDVIQTYEETLENNVTLDGIQSKFGCCGVINIYDFGNLSLGIPTSCCPNSDCNQGIYPWGCRRRIQENVAWHTNVTLSITQLLILMVVSTKISCILFHNPKIVYVLVLQCCNDRERIHIRLLQMTSSA</sequence>
<dbReference type="SUPFAM" id="SSF48652">
    <property type="entry name" value="Tetraspanin"/>
    <property type="match status" value="1"/>
</dbReference>
<dbReference type="CDD" id="cd03127">
    <property type="entry name" value="tetraspanin_LEL"/>
    <property type="match status" value="1"/>
</dbReference>
<keyword evidence="2 5" id="KW-0812">Transmembrane</keyword>
<accession>A0AAR5PS64</accession>
<reference evidence="7" key="1">
    <citation type="journal article" date="2013" name="Genome Biol.">
        <title>Draft genome of the mountain pine beetle, Dendroctonus ponderosae Hopkins, a major forest pest.</title>
        <authorList>
            <person name="Keeling C.I."/>
            <person name="Yuen M.M."/>
            <person name="Liao N.Y."/>
            <person name="Docking T.R."/>
            <person name="Chan S.K."/>
            <person name="Taylor G.A."/>
            <person name="Palmquist D.L."/>
            <person name="Jackman S.D."/>
            <person name="Nguyen A."/>
            <person name="Li M."/>
            <person name="Henderson H."/>
            <person name="Janes J.K."/>
            <person name="Zhao Y."/>
            <person name="Pandoh P."/>
            <person name="Moore R."/>
            <person name="Sperling F.A."/>
            <person name="Huber D.P."/>
            <person name="Birol I."/>
            <person name="Jones S.J."/>
            <person name="Bohlmann J."/>
        </authorList>
    </citation>
    <scope>NUCLEOTIDE SEQUENCE</scope>
</reference>
<feature type="transmembrane region" description="Helical" evidence="5">
    <location>
        <begin position="126"/>
        <end position="147"/>
    </location>
</feature>
<comment type="subcellular location">
    <subcellularLocation>
        <location evidence="1">Membrane</location>
        <topology evidence="1">Multi-pass membrane protein</topology>
    </subcellularLocation>
</comment>
<name>A0AAR5PS64_DENPD</name>
<feature type="transmembrane region" description="Helical" evidence="5">
    <location>
        <begin position="57"/>
        <end position="79"/>
    </location>
</feature>
<dbReference type="Pfam" id="PF00335">
    <property type="entry name" value="Tetraspanin"/>
    <property type="match status" value="1"/>
</dbReference>
<dbReference type="InterPro" id="IPR008952">
    <property type="entry name" value="Tetraspanin_EC2_sf"/>
</dbReference>
<gene>
    <name evidence="6" type="primary">109540093</name>
</gene>
<dbReference type="Gene3D" id="1.10.1450.10">
    <property type="entry name" value="Tetraspanin"/>
    <property type="match status" value="1"/>
</dbReference>
<feature type="transmembrane region" description="Helical" evidence="5">
    <location>
        <begin position="99"/>
        <end position="119"/>
    </location>
</feature>
<dbReference type="InterPro" id="IPR018499">
    <property type="entry name" value="Tetraspanin/Peripherin"/>
</dbReference>
<dbReference type="EnsemblMetazoa" id="XM_019908294.1">
    <property type="protein sequence ID" value="XP_019763853.1"/>
    <property type="gene ID" value="LOC109540093"/>
</dbReference>
<dbReference type="AlphaFoldDB" id="A0AAR5PS64"/>
<protein>
    <recommendedName>
        <fullName evidence="8">Tetraspanin</fullName>
    </recommendedName>
</protein>
<evidence type="ECO:0000256" key="5">
    <source>
        <dbReference type="SAM" id="Phobius"/>
    </source>
</evidence>
<keyword evidence="7" id="KW-1185">Reference proteome</keyword>
<reference evidence="6" key="2">
    <citation type="submission" date="2024-08" db="UniProtKB">
        <authorList>
            <consortium name="EnsemblMetazoa"/>
        </authorList>
    </citation>
    <scope>IDENTIFICATION</scope>
</reference>
<evidence type="ECO:0000256" key="1">
    <source>
        <dbReference type="ARBA" id="ARBA00004141"/>
    </source>
</evidence>
<proteinExistence type="predicted"/>
<dbReference type="GO" id="GO:0016020">
    <property type="term" value="C:membrane"/>
    <property type="evidence" value="ECO:0007669"/>
    <property type="project" value="UniProtKB-SubCell"/>
</dbReference>
<organism evidence="6 7">
    <name type="scientific">Dendroctonus ponderosae</name>
    <name type="common">Mountain pine beetle</name>
    <dbReference type="NCBI Taxonomy" id="77166"/>
    <lineage>
        <taxon>Eukaryota</taxon>
        <taxon>Metazoa</taxon>
        <taxon>Ecdysozoa</taxon>
        <taxon>Arthropoda</taxon>
        <taxon>Hexapoda</taxon>
        <taxon>Insecta</taxon>
        <taxon>Pterygota</taxon>
        <taxon>Neoptera</taxon>
        <taxon>Endopterygota</taxon>
        <taxon>Coleoptera</taxon>
        <taxon>Polyphaga</taxon>
        <taxon>Cucujiformia</taxon>
        <taxon>Curculionidae</taxon>
        <taxon>Scolytinae</taxon>
        <taxon>Dendroctonus</taxon>
    </lineage>
</organism>
<evidence type="ECO:0000313" key="6">
    <source>
        <dbReference type="EnsemblMetazoa" id="XP_019763853.1"/>
    </source>
</evidence>